<dbReference type="EMBL" id="FMDM01000014">
    <property type="protein sequence ID" value="SCG74741.1"/>
    <property type="molecule type" value="Genomic_DNA"/>
</dbReference>
<dbReference type="OrthoDB" id="3397569at2"/>
<feature type="chain" id="PRO_5008720043" evidence="2">
    <location>
        <begin position="23"/>
        <end position="170"/>
    </location>
</feature>
<name>A0A1C5JWP7_9ACTN</name>
<keyword evidence="2" id="KW-0732">Signal</keyword>
<proteinExistence type="predicted"/>
<dbReference type="PROSITE" id="PS51257">
    <property type="entry name" value="PROKAR_LIPOPROTEIN"/>
    <property type="match status" value="1"/>
</dbReference>
<protein>
    <submittedName>
        <fullName evidence="3">Uncharacterized protein</fullName>
    </submittedName>
</protein>
<dbReference type="RefSeq" id="WP_091069569.1">
    <property type="nucleotide sequence ID" value="NZ_FMDM01000014.1"/>
</dbReference>
<feature type="region of interest" description="Disordered" evidence="1">
    <location>
        <begin position="24"/>
        <end position="72"/>
    </location>
</feature>
<gene>
    <name evidence="3" type="ORF">GA0070213_114166</name>
</gene>
<evidence type="ECO:0000313" key="4">
    <source>
        <dbReference type="Proteomes" id="UP000199360"/>
    </source>
</evidence>
<evidence type="ECO:0000256" key="1">
    <source>
        <dbReference type="SAM" id="MobiDB-lite"/>
    </source>
</evidence>
<evidence type="ECO:0000256" key="2">
    <source>
        <dbReference type="SAM" id="SignalP"/>
    </source>
</evidence>
<dbReference type="AlphaFoldDB" id="A0A1C5JWP7"/>
<accession>A0A1C5JWP7</accession>
<sequence>MKKTRIVPVVLACALATLTACGGEDPDTEAGPATTSASPPAATTPAAPATPAATASSPPAANTVGDKQLCESVKKSGDEMKARLVSAVQAGGNPDVEVTKILAEMGRTATALASTGGGGAAGTALKKFGAENTKAAKAADPSTAADSAAMEKAGADLNAACKAAGVTTSF</sequence>
<reference evidence="4" key="1">
    <citation type="submission" date="2016-06" db="EMBL/GenBank/DDBJ databases">
        <authorList>
            <person name="Varghese N."/>
            <person name="Submissions Spin"/>
        </authorList>
    </citation>
    <scope>NUCLEOTIDE SEQUENCE [LARGE SCALE GENOMIC DNA]</scope>
    <source>
        <strain evidence="4">DSM 45647</strain>
    </source>
</reference>
<evidence type="ECO:0000313" key="3">
    <source>
        <dbReference type="EMBL" id="SCG74741.1"/>
    </source>
</evidence>
<feature type="compositionally biased region" description="Low complexity" evidence="1">
    <location>
        <begin position="32"/>
        <end position="61"/>
    </location>
</feature>
<organism evidence="3 4">
    <name type="scientific">Micromonospora humi</name>
    <dbReference type="NCBI Taxonomy" id="745366"/>
    <lineage>
        <taxon>Bacteria</taxon>
        <taxon>Bacillati</taxon>
        <taxon>Actinomycetota</taxon>
        <taxon>Actinomycetes</taxon>
        <taxon>Micromonosporales</taxon>
        <taxon>Micromonosporaceae</taxon>
        <taxon>Micromonospora</taxon>
    </lineage>
</organism>
<dbReference type="Proteomes" id="UP000199360">
    <property type="component" value="Unassembled WGS sequence"/>
</dbReference>
<feature type="signal peptide" evidence="2">
    <location>
        <begin position="1"/>
        <end position="22"/>
    </location>
</feature>
<keyword evidence="4" id="KW-1185">Reference proteome</keyword>